<gene>
    <name evidence="1" type="ORF">EBN88_14185</name>
</gene>
<dbReference type="RefSeq" id="WP_122184232.1">
    <property type="nucleotide sequence ID" value="NZ_RFFJ01000068.1"/>
</dbReference>
<comment type="caution">
    <text evidence="1">The sequence shown here is derived from an EMBL/GenBank/DDBJ whole genome shotgun (WGS) entry which is preliminary data.</text>
</comment>
<proteinExistence type="predicted"/>
<dbReference type="EMBL" id="RFFJ01000068">
    <property type="protein sequence ID" value="RMI39736.1"/>
    <property type="molecule type" value="Genomic_DNA"/>
</dbReference>
<organism evidence="1 2">
    <name type="scientific">Streptomyces triticirhizae</name>
    <dbReference type="NCBI Taxonomy" id="2483353"/>
    <lineage>
        <taxon>Bacteria</taxon>
        <taxon>Bacillati</taxon>
        <taxon>Actinomycetota</taxon>
        <taxon>Actinomycetes</taxon>
        <taxon>Kitasatosporales</taxon>
        <taxon>Streptomycetaceae</taxon>
        <taxon>Streptomyces</taxon>
    </lineage>
</organism>
<evidence type="ECO:0000313" key="1">
    <source>
        <dbReference type="EMBL" id="RMI39736.1"/>
    </source>
</evidence>
<evidence type="ECO:0000313" key="2">
    <source>
        <dbReference type="Proteomes" id="UP000278673"/>
    </source>
</evidence>
<dbReference type="AlphaFoldDB" id="A0A3M2LRM3"/>
<dbReference type="Proteomes" id="UP000278673">
    <property type="component" value="Unassembled WGS sequence"/>
</dbReference>
<accession>A0A3M2LRM3</accession>
<protein>
    <submittedName>
        <fullName evidence="1">Uncharacterized protein</fullName>
    </submittedName>
</protein>
<reference evidence="1 2" key="1">
    <citation type="submission" date="2018-10" db="EMBL/GenBank/DDBJ databases">
        <title>Isolation, diversity and antifungal activity of actinobacteria from wheat.</title>
        <authorList>
            <person name="Han C."/>
        </authorList>
    </citation>
    <scope>NUCLEOTIDE SEQUENCE [LARGE SCALE GENOMIC DNA]</scope>
    <source>
        <strain evidence="1 2">NEAU-YY642</strain>
    </source>
</reference>
<sequence>MHARIAADALDRLVREVQTGRAEWTHPHTARQAVEDLTRLAAATATALHQLAAAFATLAPGTTTPAAITTLHQAGQHTTTAATHLRQARRAL</sequence>
<keyword evidence="2" id="KW-1185">Reference proteome</keyword>
<name>A0A3M2LRM3_9ACTN</name>